<dbReference type="Gene3D" id="3.40.50.140">
    <property type="match status" value="1"/>
</dbReference>
<dbReference type="SMART" id="SM00437">
    <property type="entry name" value="TOP1Ac"/>
    <property type="match status" value="1"/>
</dbReference>
<evidence type="ECO:0000256" key="1">
    <source>
        <dbReference type="ARBA" id="ARBA00000213"/>
    </source>
</evidence>
<dbReference type="SMART" id="SM00436">
    <property type="entry name" value="TOP1Bc"/>
    <property type="match status" value="1"/>
</dbReference>
<dbReference type="CDD" id="cd00186">
    <property type="entry name" value="TOP1Ac"/>
    <property type="match status" value="1"/>
</dbReference>
<dbReference type="GO" id="GO:0008270">
    <property type="term" value="F:zinc ion binding"/>
    <property type="evidence" value="ECO:0007669"/>
    <property type="project" value="UniProtKB-KW"/>
</dbReference>
<protein>
    <recommendedName>
        <fullName evidence="3 11">DNA topoisomerase</fullName>
        <ecNumber evidence="3 11">5.6.2.1</ecNumber>
    </recommendedName>
</protein>
<dbReference type="PRINTS" id="PR00417">
    <property type="entry name" value="PRTPISMRASEI"/>
</dbReference>
<dbReference type="GO" id="GO:0005634">
    <property type="term" value="C:nucleus"/>
    <property type="evidence" value="ECO:0007669"/>
    <property type="project" value="TreeGrafter"/>
</dbReference>
<evidence type="ECO:0000259" key="13">
    <source>
        <dbReference type="PROSITE" id="PS50880"/>
    </source>
</evidence>
<dbReference type="Gene3D" id="2.70.20.10">
    <property type="entry name" value="Topoisomerase I, domain 3"/>
    <property type="match status" value="1"/>
</dbReference>
<dbReference type="InterPro" id="IPR003601">
    <property type="entry name" value="Topo_IA_2"/>
</dbReference>
<dbReference type="EC" id="5.6.2.1" evidence="3 11"/>
<dbReference type="GO" id="GO:0031422">
    <property type="term" value="C:RecQ family helicase-topoisomerase III complex"/>
    <property type="evidence" value="ECO:0007669"/>
    <property type="project" value="TreeGrafter"/>
</dbReference>
<dbReference type="InterPro" id="IPR003602">
    <property type="entry name" value="Topo_IA_DNA-bd_dom"/>
</dbReference>
<evidence type="ECO:0000313" key="16">
    <source>
        <dbReference type="EMBL" id="KAK0455530.1"/>
    </source>
</evidence>
<feature type="region of interest" description="Disordered" evidence="12">
    <location>
        <begin position="378"/>
        <end position="402"/>
    </location>
</feature>
<feature type="region of interest" description="Disordered" evidence="12">
    <location>
        <begin position="831"/>
        <end position="860"/>
    </location>
</feature>
<evidence type="ECO:0000313" key="17">
    <source>
        <dbReference type="Proteomes" id="UP001175211"/>
    </source>
</evidence>
<dbReference type="InterPro" id="IPR010666">
    <property type="entry name" value="Znf_GRF"/>
</dbReference>
<dbReference type="GO" id="GO:0003917">
    <property type="term" value="F:DNA topoisomerase type I (single strand cut, ATP-independent) activity"/>
    <property type="evidence" value="ECO:0007669"/>
    <property type="project" value="UniProtKB-EC"/>
</dbReference>
<dbReference type="CDD" id="cd03362">
    <property type="entry name" value="TOPRIM_TopoIA_TopoIII"/>
    <property type="match status" value="1"/>
</dbReference>
<feature type="compositionally biased region" description="Polar residues" evidence="12">
    <location>
        <begin position="768"/>
        <end position="787"/>
    </location>
</feature>
<feature type="region of interest" description="Disordered" evidence="12">
    <location>
        <begin position="768"/>
        <end position="788"/>
    </location>
</feature>
<keyword evidence="5 10" id="KW-0863">Zinc-finger</keyword>
<evidence type="ECO:0000256" key="10">
    <source>
        <dbReference type="PROSITE-ProRule" id="PRU01343"/>
    </source>
</evidence>
<evidence type="ECO:0000256" key="11">
    <source>
        <dbReference type="RuleBase" id="RU362092"/>
    </source>
</evidence>
<dbReference type="GO" id="GO:0006310">
    <property type="term" value="P:DNA recombination"/>
    <property type="evidence" value="ECO:0007669"/>
    <property type="project" value="TreeGrafter"/>
</dbReference>
<comment type="caution">
    <text evidence="16">The sequence shown here is derived from an EMBL/GenBank/DDBJ whole genome shotgun (WGS) entry which is preliminary data.</text>
</comment>
<feature type="domain" description="Topo IA-type catalytic" evidence="15">
    <location>
        <begin position="162"/>
        <end position="585"/>
    </location>
</feature>
<feature type="compositionally biased region" description="Pro residues" evidence="12">
    <location>
        <begin position="687"/>
        <end position="712"/>
    </location>
</feature>
<evidence type="ECO:0000259" key="14">
    <source>
        <dbReference type="PROSITE" id="PS51999"/>
    </source>
</evidence>
<reference evidence="16" key="1">
    <citation type="submission" date="2023-06" db="EMBL/GenBank/DDBJ databases">
        <authorList>
            <consortium name="Lawrence Berkeley National Laboratory"/>
            <person name="Ahrendt S."/>
            <person name="Sahu N."/>
            <person name="Indic B."/>
            <person name="Wong-Bajracharya J."/>
            <person name="Merenyi Z."/>
            <person name="Ke H.-M."/>
            <person name="Monk M."/>
            <person name="Kocsube S."/>
            <person name="Drula E."/>
            <person name="Lipzen A."/>
            <person name="Balint B."/>
            <person name="Henrissat B."/>
            <person name="Andreopoulos B."/>
            <person name="Martin F.M."/>
            <person name="Harder C.B."/>
            <person name="Rigling D."/>
            <person name="Ford K.L."/>
            <person name="Foster G.D."/>
            <person name="Pangilinan J."/>
            <person name="Papanicolaou A."/>
            <person name="Barry K."/>
            <person name="LaButti K."/>
            <person name="Viragh M."/>
            <person name="Koriabine M."/>
            <person name="Yan M."/>
            <person name="Riley R."/>
            <person name="Champramary S."/>
            <person name="Plett K.L."/>
            <person name="Tsai I.J."/>
            <person name="Slot J."/>
            <person name="Sipos G."/>
            <person name="Plett J."/>
            <person name="Nagy L.G."/>
            <person name="Grigoriev I.V."/>
        </authorList>
    </citation>
    <scope>NUCLEOTIDE SEQUENCE</scope>
    <source>
        <strain evidence="16">CCBAS 213</strain>
    </source>
</reference>
<dbReference type="GO" id="GO:0006265">
    <property type="term" value="P:DNA topological change"/>
    <property type="evidence" value="ECO:0007669"/>
    <property type="project" value="InterPro"/>
</dbReference>
<dbReference type="InterPro" id="IPR023405">
    <property type="entry name" value="Topo_IA_core_domain"/>
</dbReference>
<dbReference type="InterPro" id="IPR006171">
    <property type="entry name" value="TOPRIM_dom"/>
</dbReference>
<dbReference type="SUPFAM" id="SSF56712">
    <property type="entry name" value="Prokaryotic type I DNA topoisomerase"/>
    <property type="match status" value="1"/>
</dbReference>
<dbReference type="PROSITE" id="PS51999">
    <property type="entry name" value="ZF_GRF"/>
    <property type="match status" value="2"/>
</dbReference>
<dbReference type="InterPro" id="IPR013497">
    <property type="entry name" value="Topo_IA_cen"/>
</dbReference>
<dbReference type="PANTHER" id="PTHR11390">
    <property type="entry name" value="PROKARYOTIC DNA TOPOISOMERASE"/>
    <property type="match status" value="1"/>
</dbReference>
<evidence type="ECO:0000256" key="12">
    <source>
        <dbReference type="SAM" id="MobiDB-lite"/>
    </source>
</evidence>
<dbReference type="GO" id="GO:0003677">
    <property type="term" value="F:DNA binding"/>
    <property type="evidence" value="ECO:0007669"/>
    <property type="project" value="UniProtKB-KW"/>
</dbReference>
<dbReference type="Proteomes" id="UP001175211">
    <property type="component" value="Unassembled WGS sequence"/>
</dbReference>
<feature type="compositionally biased region" description="Low complexity" evidence="12">
    <location>
        <begin position="844"/>
        <end position="857"/>
    </location>
</feature>
<feature type="domain" description="GRF-type" evidence="14">
    <location>
        <begin position="793"/>
        <end position="835"/>
    </location>
</feature>
<gene>
    <name evidence="16" type="ORF">EV420DRAFT_1749320</name>
</gene>
<dbReference type="InterPro" id="IPR013826">
    <property type="entry name" value="Topo_IA_cen_sub3"/>
</dbReference>
<dbReference type="InterPro" id="IPR013825">
    <property type="entry name" value="Topo_IA_cen_sub2"/>
</dbReference>
<dbReference type="PANTHER" id="PTHR11390:SF21">
    <property type="entry name" value="DNA TOPOISOMERASE 3-ALPHA"/>
    <property type="match status" value="1"/>
</dbReference>
<dbReference type="SMART" id="SM00493">
    <property type="entry name" value="TOPRIM"/>
    <property type="match status" value="1"/>
</dbReference>
<evidence type="ECO:0000259" key="15">
    <source>
        <dbReference type="PROSITE" id="PS52039"/>
    </source>
</evidence>
<keyword evidence="17" id="KW-1185">Reference proteome</keyword>
<evidence type="ECO:0000256" key="2">
    <source>
        <dbReference type="ARBA" id="ARBA00009446"/>
    </source>
</evidence>
<dbReference type="PROSITE" id="PS00396">
    <property type="entry name" value="TOPO_IA_1"/>
    <property type="match status" value="1"/>
</dbReference>
<evidence type="ECO:0000256" key="8">
    <source>
        <dbReference type="ARBA" id="ARBA00023125"/>
    </source>
</evidence>
<feature type="domain" description="Toprim" evidence="13">
    <location>
        <begin position="2"/>
        <end position="146"/>
    </location>
</feature>
<dbReference type="PROSITE" id="PS50880">
    <property type="entry name" value="TOPRIM"/>
    <property type="match status" value="1"/>
</dbReference>
<dbReference type="AlphaFoldDB" id="A0AA39K6R0"/>
<dbReference type="RefSeq" id="XP_060329040.1">
    <property type="nucleotide sequence ID" value="XM_060480279.1"/>
</dbReference>
<dbReference type="Gene3D" id="1.10.290.10">
    <property type="entry name" value="Topoisomerase I, domain 4"/>
    <property type="match status" value="1"/>
</dbReference>
<dbReference type="Pfam" id="PF06839">
    <property type="entry name" value="Zn_ribbon_GRF"/>
    <property type="match status" value="2"/>
</dbReference>
<evidence type="ECO:0000256" key="6">
    <source>
        <dbReference type="ARBA" id="ARBA00022833"/>
    </source>
</evidence>
<feature type="region of interest" description="Disordered" evidence="12">
    <location>
        <begin position="607"/>
        <end position="722"/>
    </location>
</feature>
<keyword evidence="9 11" id="KW-0413">Isomerase</keyword>
<dbReference type="Pfam" id="PF01751">
    <property type="entry name" value="Toprim"/>
    <property type="match status" value="1"/>
</dbReference>
<evidence type="ECO:0000256" key="4">
    <source>
        <dbReference type="ARBA" id="ARBA00022723"/>
    </source>
</evidence>
<comment type="catalytic activity">
    <reaction evidence="1 11">
        <text>ATP-independent breakage of single-stranded DNA, followed by passage and rejoining.</text>
        <dbReference type="EC" id="5.6.2.1"/>
    </reaction>
</comment>
<sequence>MRVLCVAEKPSISKSITQILSGGQFSTRNTTNKFVKNYDFEYHYTNDYYTVTCVSGHLTTHDFFDTHRKWNSCDPFDLFEAPVQVTIPETAKSIERNIFNEAKNADMLMIWTDCDREGEHIGSEIEKVCRRAKRNINVKRARFSAIIAQQIHNAAQHPVNLDRAQADAVEARTILDLKVGAAFTRMQTLVLQRKVKKIEDEKNIVSYGPCQFPTLGFVVARYKDVQTFSPETFWFIYLSLSQPSSSRGSSGETRFTWRRGHLFEHDAALVIYEMMITSGSLARVAKVTKKETKKWKPLPLTTVELQKAGSRLLKLAPKKILDIAEKLYQQGYLSYPRTETDQFDPQFDFASLIDKQKEDPIWGGFAASLSDGEFARPRNGKNNDKAHPPIHPTGHVSNLVGDDKRASCSKDALGWQTTVEIDYADEEFYATGLTVLEKNYLLVYPYDKWVNNNIPDFEEGEEFQPSVCELRDGQTTKPNLLTEADLVALMDKNGIGTDATIAQHIDTIITRNYVIERYEGATKYLLPSTLGIGLVEGYNQMGLEKSLDKPILRRETERRMVQVCNGQKSKQEMITQSLEQYKEMFMIAKGNFDKVVTSVRNYLERHGDTAQGRPADGGGGGGGGSGGGGGGGGGGSDGGGGGRGGGNNGVGPQGSSAVGRGGRTAVPTSHAGPIINIPDDDSENDFQPPPRTSKPPSTRPPPRRPTPPPKPPASRNDDSGQIHCSCGPAVQRTVVKESASKGRLFWTCPNKPGCDFFKWDDDVAGPSNRTIPTKRPFSNRQEPSVNESESRRCRCNLTAVRKTVQKESQNKGRMFWICPNSDAARCSFFEWDDEPPRTEPAHDGPPAASGSGSSKPGTCFKSAQTKAVRIRRGLGALDQKKRTFQGRTRERVGRASSAIKKDIGVVNARMTGPLHVQAEVAEAPEVEDGAHGAVVRAGRGEEVLPSLGLEAIVLQMSFKPHFILQEHFLYVINIHGSLACRIYDTIRYAKAVPTAGFKFA</sequence>
<dbReference type="EMBL" id="JAUEPS010000025">
    <property type="protein sequence ID" value="KAK0455530.1"/>
    <property type="molecule type" value="Genomic_DNA"/>
</dbReference>
<dbReference type="Pfam" id="PF01131">
    <property type="entry name" value="Topoisom_bac"/>
    <property type="match status" value="1"/>
</dbReference>
<dbReference type="GO" id="GO:0006281">
    <property type="term" value="P:DNA repair"/>
    <property type="evidence" value="ECO:0007669"/>
    <property type="project" value="TreeGrafter"/>
</dbReference>
<comment type="similarity">
    <text evidence="2 11">Belongs to the type IA topoisomerase family.</text>
</comment>
<organism evidence="16 17">
    <name type="scientific">Armillaria tabescens</name>
    <name type="common">Ringless honey mushroom</name>
    <name type="synonym">Agaricus tabescens</name>
    <dbReference type="NCBI Taxonomy" id="1929756"/>
    <lineage>
        <taxon>Eukaryota</taxon>
        <taxon>Fungi</taxon>
        <taxon>Dikarya</taxon>
        <taxon>Basidiomycota</taxon>
        <taxon>Agaricomycotina</taxon>
        <taxon>Agaricomycetes</taxon>
        <taxon>Agaricomycetidae</taxon>
        <taxon>Agaricales</taxon>
        <taxon>Marasmiineae</taxon>
        <taxon>Physalacriaceae</taxon>
        <taxon>Desarmillaria</taxon>
    </lineage>
</organism>
<dbReference type="InterPro" id="IPR023406">
    <property type="entry name" value="Topo_IA_AS"/>
</dbReference>
<dbReference type="PROSITE" id="PS52039">
    <property type="entry name" value="TOPO_IA_2"/>
    <property type="match status" value="1"/>
</dbReference>
<evidence type="ECO:0000256" key="9">
    <source>
        <dbReference type="ARBA" id="ARBA00023235"/>
    </source>
</evidence>
<keyword evidence="8 11" id="KW-0238">DNA-binding</keyword>
<dbReference type="FunFam" id="1.10.290.10:FF:000001">
    <property type="entry name" value="DNA topoisomerase"/>
    <property type="match status" value="1"/>
</dbReference>
<evidence type="ECO:0000256" key="5">
    <source>
        <dbReference type="ARBA" id="ARBA00022771"/>
    </source>
</evidence>
<keyword evidence="4" id="KW-0479">Metal-binding</keyword>
<accession>A0AA39K6R0</accession>
<feature type="compositionally biased region" description="Gly residues" evidence="12">
    <location>
        <begin position="615"/>
        <end position="652"/>
    </location>
</feature>
<dbReference type="InterPro" id="IPR013824">
    <property type="entry name" value="Topo_IA_cen_sub1"/>
</dbReference>
<name>A0AA39K6R0_ARMTA</name>
<dbReference type="GeneID" id="85363827"/>
<evidence type="ECO:0000256" key="7">
    <source>
        <dbReference type="ARBA" id="ARBA00023029"/>
    </source>
</evidence>
<comment type="function">
    <text evidence="11">Introduces a single-strand break via transesterification at a target site in duplex DNA. Releases the supercoiling and torsional tension of DNA introduced during the DNA replication and transcription by transiently cleaving and rejoining one strand of the DNA duplex. The scissile phosphodiester is attacked by the catalytic tyrosine of the enzyme, resulting in the formation of a DNA-(5'-phosphotyrosyl)-enzyme intermediate and the expulsion of a 3'-OH DNA strand.</text>
</comment>
<dbReference type="InterPro" id="IPR034144">
    <property type="entry name" value="TOPRIM_TopoIII"/>
</dbReference>
<feature type="domain" description="GRF-type" evidence="14">
    <location>
        <begin position="724"/>
        <end position="763"/>
    </location>
</feature>
<dbReference type="InterPro" id="IPR000380">
    <property type="entry name" value="Topo_IA"/>
</dbReference>
<proteinExistence type="inferred from homology"/>
<dbReference type="Gene3D" id="1.10.460.10">
    <property type="entry name" value="Topoisomerase I, domain 2"/>
    <property type="match status" value="1"/>
</dbReference>
<keyword evidence="6" id="KW-0862">Zinc</keyword>
<evidence type="ECO:0000256" key="3">
    <source>
        <dbReference type="ARBA" id="ARBA00012891"/>
    </source>
</evidence>
<keyword evidence="7 11" id="KW-0799">Topoisomerase</keyword>
<dbReference type="FunFam" id="3.40.50.140:FF:000005">
    <property type="entry name" value="DNA topoisomerase"/>
    <property type="match status" value="1"/>
</dbReference>
<feature type="compositionally biased region" description="Basic and acidic residues" evidence="12">
    <location>
        <begin position="378"/>
        <end position="387"/>
    </location>
</feature>